<keyword evidence="9 11" id="KW-0675">Receptor</keyword>
<dbReference type="CDD" id="cd06960">
    <property type="entry name" value="NR_DBD_HNF4A"/>
    <property type="match status" value="1"/>
</dbReference>
<dbReference type="PROSITE" id="PS51843">
    <property type="entry name" value="NR_LBD"/>
    <property type="match status" value="1"/>
</dbReference>
<feature type="domain" description="Nuclear receptor" evidence="13">
    <location>
        <begin position="31"/>
        <end position="107"/>
    </location>
</feature>
<evidence type="ECO:0000256" key="11">
    <source>
        <dbReference type="RuleBase" id="RU004334"/>
    </source>
</evidence>
<dbReference type="InterPro" id="IPR049636">
    <property type="entry name" value="HNF4-like_DBD"/>
</dbReference>
<dbReference type="Gene3D" id="3.30.50.10">
    <property type="entry name" value="Erythroid Transcription Factor GATA-1, subunit A"/>
    <property type="match status" value="1"/>
</dbReference>
<dbReference type="PRINTS" id="PR00047">
    <property type="entry name" value="STROIDFINGER"/>
</dbReference>
<dbReference type="PANTHER" id="PTHR46587:SF7">
    <property type="entry name" value="NUCLEAR HORMONE RECEPTOR FAMILY MEMBER NHR-19"/>
    <property type="match status" value="1"/>
</dbReference>
<dbReference type="InterPro" id="IPR000536">
    <property type="entry name" value="Nucl_hrmn_rcpt_lig-bd"/>
</dbReference>
<dbReference type="GO" id="GO:0003700">
    <property type="term" value="F:DNA-binding transcription factor activity"/>
    <property type="evidence" value="ECO:0007669"/>
    <property type="project" value="InterPro"/>
</dbReference>
<evidence type="ECO:0000313" key="16">
    <source>
        <dbReference type="Proteomes" id="UP000614601"/>
    </source>
</evidence>
<dbReference type="SUPFAM" id="SSF48508">
    <property type="entry name" value="Nuclear receptor ligand-binding domain"/>
    <property type="match status" value="1"/>
</dbReference>
<dbReference type="PRINTS" id="PR00398">
    <property type="entry name" value="STRDHORMONER"/>
</dbReference>
<gene>
    <name evidence="15" type="ORF">BOKJ2_LOCUS14396</name>
</gene>
<dbReference type="AlphaFoldDB" id="A0A811LMR3"/>
<evidence type="ECO:0000256" key="12">
    <source>
        <dbReference type="SAM" id="MobiDB-lite"/>
    </source>
</evidence>
<evidence type="ECO:0000256" key="6">
    <source>
        <dbReference type="ARBA" id="ARBA00023015"/>
    </source>
</evidence>
<reference evidence="15" key="1">
    <citation type="submission" date="2020-09" db="EMBL/GenBank/DDBJ databases">
        <authorList>
            <person name="Kikuchi T."/>
        </authorList>
    </citation>
    <scope>NUCLEOTIDE SEQUENCE</scope>
    <source>
        <strain evidence="15">SH1</strain>
    </source>
</reference>
<dbReference type="FunFam" id="3.30.50.10:FF:000030">
    <property type="entry name" value="Nuclear Hormone Receptor family"/>
    <property type="match status" value="1"/>
</dbReference>
<evidence type="ECO:0000256" key="7">
    <source>
        <dbReference type="ARBA" id="ARBA00023125"/>
    </source>
</evidence>
<evidence type="ECO:0000259" key="13">
    <source>
        <dbReference type="PROSITE" id="PS51030"/>
    </source>
</evidence>
<dbReference type="GO" id="GO:0000978">
    <property type="term" value="F:RNA polymerase II cis-regulatory region sequence-specific DNA binding"/>
    <property type="evidence" value="ECO:0007669"/>
    <property type="project" value="InterPro"/>
</dbReference>
<feature type="domain" description="NR LBD" evidence="14">
    <location>
        <begin position="173"/>
        <end position="423"/>
    </location>
</feature>
<feature type="region of interest" description="Disordered" evidence="12">
    <location>
        <begin position="111"/>
        <end position="145"/>
    </location>
</feature>
<protein>
    <recommendedName>
        <fullName evidence="17">Nuclear receptor domain-containing protein</fullName>
    </recommendedName>
</protein>
<dbReference type="InterPro" id="IPR001723">
    <property type="entry name" value="Nuclear_hrmn_rcpt"/>
</dbReference>
<dbReference type="Pfam" id="PF00104">
    <property type="entry name" value="Hormone_recep"/>
    <property type="match status" value="1"/>
</dbReference>
<proteinExistence type="inferred from homology"/>
<evidence type="ECO:0000256" key="2">
    <source>
        <dbReference type="ARBA" id="ARBA00005993"/>
    </source>
</evidence>
<dbReference type="EMBL" id="CAJFCW020000006">
    <property type="protein sequence ID" value="CAG9128202.1"/>
    <property type="molecule type" value="Genomic_DNA"/>
</dbReference>
<evidence type="ECO:0000256" key="9">
    <source>
        <dbReference type="ARBA" id="ARBA00023170"/>
    </source>
</evidence>
<keyword evidence="10 11" id="KW-0539">Nucleus</keyword>
<dbReference type="OrthoDB" id="5771769at2759"/>
<dbReference type="SMART" id="SM00430">
    <property type="entry name" value="HOLI"/>
    <property type="match status" value="1"/>
</dbReference>
<evidence type="ECO:0000256" key="5">
    <source>
        <dbReference type="ARBA" id="ARBA00022833"/>
    </source>
</evidence>
<dbReference type="Pfam" id="PF00105">
    <property type="entry name" value="zf-C4"/>
    <property type="match status" value="1"/>
</dbReference>
<dbReference type="InterPro" id="IPR001628">
    <property type="entry name" value="Znf_hrmn_rcpt"/>
</dbReference>
<keyword evidence="7 11" id="KW-0238">DNA-binding</keyword>
<evidence type="ECO:0000313" key="15">
    <source>
        <dbReference type="EMBL" id="CAD5230947.1"/>
    </source>
</evidence>
<keyword evidence="3 11" id="KW-0479">Metal-binding</keyword>
<dbReference type="Gene3D" id="1.10.565.10">
    <property type="entry name" value="Retinoid X Receptor"/>
    <property type="match status" value="1"/>
</dbReference>
<accession>A0A811LMR3</accession>
<dbReference type="EMBL" id="CAJFDH010000006">
    <property type="protein sequence ID" value="CAD5230947.1"/>
    <property type="molecule type" value="Genomic_DNA"/>
</dbReference>
<dbReference type="Proteomes" id="UP000614601">
    <property type="component" value="Unassembled WGS sequence"/>
</dbReference>
<evidence type="ECO:0000256" key="10">
    <source>
        <dbReference type="ARBA" id="ARBA00023242"/>
    </source>
</evidence>
<evidence type="ECO:0008006" key="17">
    <source>
        <dbReference type="Google" id="ProtNLM"/>
    </source>
</evidence>
<feature type="compositionally biased region" description="Basic and acidic residues" evidence="12">
    <location>
        <begin position="111"/>
        <end position="121"/>
    </location>
</feature>
<keyword evidence="4 11" id="KW-0863">Zinc-finger</keyword>
<evidence type="ECO:0000256" key="3">
    <source>
        <dbReference type="ARBA" id="ARBA00022723"/>
    </source>
</evidence>
<evidence type="ECO:0000259" key="14">
    <source>
        <dbReference type="PROSITE" id="PS51843"/>
    </source>
</evidence>
<dbReference type="GO" id="GO:0008270">
    <property type="term" value="F:zinc ion binding"/>
    <property type="evidence" value="ECO:0007669"/>
    <property type="project" value="UniProtKB-KW"/>
</dbReference>
<evidence type="ECO:0000256" key="4">
    <source>
        <dbReference type="ARBA" id="ARBA00022771"/>
    </source>
</evidence>
<dbReference type="PROSITE" id="PS51030">
    <property type="entry name" value="NUCLEAR_REC_DBD_2"/>
    <property type="match status" value="1"/>
</dbReference>
<dbReference type="SUPFAM" id="SSF57716">
    <property type="entry name" value="Glucocorticoid receptor-like (DNA-binding domain)"/>
    <property type="match status" value="1"/>
</dbReference>
<evidence type="ECO:0000256" key="8">
    <source>
        <dbReference type="ARBA" id="ARBA00023163"/>
    </source>
</evidence>
<keyword evidence="6 11" id="KW-0805">Transcription regulation</keyword>
<evidence type="ECO:0000256" key="1">
    <source>
        <dbReference type="ARBA" id="ARBA00004123"/>
    </source>
</evidence>
<dbReference type="Proteomes" id="UP000783686">
    <property type="component" value="Unassembled WGS sequence"/>
</dbReference>
<comment type="subcellular location">
    <subcellularLocation>
        <location evidence="1 11">Nucleus</location>
    </subcellularLocation>
</comment>
<dbReference type="InterPro" id="IPR035500">
    <property type="entry name" value="NHR-like_dom_sf"/>
</dbReference>
<dbReference type="PANTHER" id="PTHR46587">
    <property type="entry name" value="NUCLEAR HORMONE RECEPTOR FAMILY"/>
    <property type="match status" value="1"/>
</dbReference>
<dbReference type="InterPro" id="IPR013088">
    <property type="entry name" value="Znf_NHR/GATA"/>
</dbReference>
<comment type="caution">
    <text evidence="15">The sequence shown here is derived from an EMBL/GenBank/DDBJ whole genome shotgun (WGS) entry which is preliminary data.</text>
</comment>
<comment type="similarity">
    <text evidence="2 11">Belongs to the nuclear hormone receptor family.</text>
</comment>
<keyword evidence="5 11" id="KW-0862">Zinc</keyword>
<dbReference type="SMART" id="SM00399">
    <property type="entry name" value="ZnF_C4"/>
    <property type="match status" value="1"/>
</dbReference>
<organism evidence="15 16">
    <name type="scientific">Bursaphelenchus okinawaensis</name>
    <dbReference type="NCBI Taxonomy" id="465554"/>
    <lineage>
        <taxon>Eukaryota</taxon>
        <taxon>Metazoa</taxon>
        <taxon>Ecdysozoa</taxon>
        <taxon>Nematoda</taxon>
        <taxon>Chromadorea</taxon>
        <taxon>Rhabditida</taxon>
        <taxon>Tylenchina</taxon>
        <taxon>Tylenchomorpha</taxon>
        <taxon>Aphelenchoidea</taxon>
        <taxon>Aphelenchoididae</taxon>
        <taxon>Bursaphelenchus</taxon>
    </lineage>
</organism>
<sequence>MLVTSEVQQHAFEDGGCDETLDVHGKVDENDGLCAVCHDKAAGIHYNVMSCFGCKTFFRRAIINSRRYFCEKFNKCDVSQRSGRQSCKSCRLQKCFAVGMKMRCLRSKRDRTYKQSVDKPAKSHHLPNEGSSITPNDLLEPSTSHSVDKTDQMLFNFVTNLTKTDVELRKKKQKWLMTLEAVKTLHKEVQEYPNHNKNAIIRMADKTDMATVTSAELYCLIDWAKKLPFFTKLNLMTQTSILQRFSVFHIIIEFGHFTAKSKAENMWILSNGSVLPKDVDSLPVGSKALVSEGRAWRQDKLYRQMTESCIDEVAEPMKKLNLMAEELLTLKVIMFCQCGLRVNDKTPEDIEILNQSINKIIKALFVYYQKIHVQHFEERFGNILLLISGIVAAAAPTLESYRIQSLFDFVPFDKIAKSLLFRQNDVL</sequence>
<feature type="compositionally biased region" description="Polar residues" evidence="12">
    <location>
        <begin position="129"/>
        <end position="145"/>
    </location>
</feature>
<dbReference type="GO" id="GO:0005634">
    <property type="term" value="C:nucleus"/>
    <property type="evidence" value="ECO:0007669"/>
    <property type="project" value="UniProtKB-SubCell"/>
</dbReference>
<keyword evidence="16" id="KW-1185">Reference proteome</keyword>
<dbReference type="PROSITE" id="PS00031">
    <property type="entry name" value="NUCLEAR_REC_DBD_1"/>
    <property type="match status" value="1"/>
</dbReference>
<name>A0A811LMR3_9BILA</name>
<keyword evidence="8 11" id="KW-0804">Transcription</keyword>